<dbReference type="GO" id="GO:0090374">
    <property type="term" value="P:oligopeptide export from mitochondrion"/>
    <property type="evidence" value="ECO:0007669"/>
    <property type="project" value="TreeGrafter"/>
</dbReference>
<dbReference type="InterPro" id="IPR011527">
    <property type="entry name" value="ABC1_TM_dom"/>
</dbReference>
<dbReference type="CDD" id="cd18578">
    <property type="entry name" value="ABC_6TM_Pgp_ABCB1_D2_like"/>
    <property type="match status" value="1"/>
</dbReference>
<dbReference type="PANTHER" id="PTHR43394:SF11">
    <property type="entry name" value="ATP-BINDING CASSETTE TRANSPORTER"/>
    <property type="match status" value="1"/>
</dbReference>
<feature type="transmembrane region" description="Helical" evidence="11">
    <location>
        <begin position="251"/>
        <end position="272"/>
    </location>
</feature>
<dbReference type="SUPFAM" id="SSF52540">
    <property type="entry name" value="P-loop containing nucleoside triphosphate hydrolases"/>
    <property type="match status" value="2"/>
</dbReference>
<dbReference type="Gene3D" id="1.20.1560.10">
    <property type="entry name" value="ABC transporter type 1, transmembrane domain"/>
    <property type="match status" value="2"/>
</dbReference>
<feature type="domain" description="ABC transporter" evidence="12">
    <location>
        <begin position="354"/>
        <end position="594"/>
    </location>
</feature>
<dbReference type="PROSITE" id="PS50929">
    <property type="entry name" value="ABC_TM1F"/>
    <property type="match status" value="2"/>
</dbReference>
<evidence type="ECO:0000256" key="11">
    <source>
        <dbReference type="SAM" id="Phobius"/>
    </source>
</evidence>
<gene>
    <name evidence="14" type="ORF">LTR77_005864</name>
</gene>
<feature type="region of interest" description="Disordered" evidence="10">
    <location>
        <begin position="609"/>
        <end position="630"/>
    </location>
</feature>
<dbReference type="Gene3D" id="3.40.50.300">
    <property type="entry name" value="P-loop containing nucleotide triphosphate hydrolases"/>
    <property type="match status" value="2"/>
</dbReference>
<dbReference type="SUPFAM" id="SSF90123">
    <property type="entry name" value="ABC transporter transmembrane region"/>
    <property type="match status" value="2"/>
</dbReference>
<dbReference type="SMART" id="SM00382">
    <property type="entry name" value="AAA"/>
    <property type="match status" value="2"/>
</dbReference>
<dbReference type="CDD" id="cd18577">
    <property type="entry name" value="ABC_6TM_Pgp_ABCB1_D1_like"/>
    <property type="match status" value="1"/>
</dbReference>
<dbReference type="FunFam" id="3.40.50.300:FF:000604">
    <property type="entry name" value="ABC transporter B family member 28"/>
    <property type="match status" value="1"/>
</dbReference>
<evidence type="ECO:0000313" key="15">
    <source>
        <dbReference type="Proteomes" id="UP001337655"/>
    </source>
</evidence>
<keyword evidence="5" id="KW-0677">Repeat</keyword>
<evidence type="ECO:0000313" key="14">
    <source>
        <dbReference type="EMBL" id="KAK5169886.1"/>
    </source>
</evidence>
<feature type="transmembrane region" description="Helical" evidence="11">
    <location>
        <begin position="292"/>
        <end position="313"/>
    </location>
</feature>
<dbReference type="PROSITE" id="PS00211">
    <property type="entry name" value="ABC_TRANSPORTER_1"/>
    <property type="match status" value="2"/>
</dbReference>
<accession>A0AAV9P9X7</accession>
<feature type="domain" description="ABC transmembrane type-1" evidence="13">
    <location>
        <begin position="661"/>
        <end position="949"/>
    </location>
</feature>
<dbReference type="PROSITE" id="PS50893">
    <property type="entry name" value="ABC_TRANSPORTER_2"/>
    <property type="match status" value="2"/>
</dbReference>
<feature type="transmembrane region" description="Helical" evidence="11">
    <location>
        <begin position="701"/>
        <end position="728"/>
    </location>
</feature>
<name>A0AAV9P9X7_9PEZI</name>
<dbReference type="GO" id="GO:0005743">
    <property type="term" value="C:mitochondrial inner membrane"/>
    <property type="evidence" value="ECO:0007669"/>
    <property type="project" value="TreeGrafter"/>
</dbReference>
<feature type="transmembrane region" description="Helical" evidence="11">
    <location>
        <begin position="881"/>
        <end position="908"/>
    </location>
</feature>
<evidence type="ECO:0000259" key="12">
    <source>
        <dbReference type="PROSITE" id="PS50893"/>
    </source>
</evidence>
<dbReference type="Pfam" id="PF00664">
    <property type="entry name" value="ABC_membrane"/>
    <property type="match status" value="2"/>
</dbReference>
<evidence type="ECO:0000256" key="5">
    <source>
        <dbReference type="ARBA" id="ARBA00022737"/>
    </source>
</evidence>
<dbReference type="GO" id="GO:0005524">
    <property type="term" value="F:ATP binding"/>
    <property type="evidence" value="ECO:0007669"/>
    <property type="project" value="UniProtKB-KW"/>
</dbReference>
<evidence type="ECO:0000256" key="6">
    <source>
        <dbReference type="ARBA" id="ARBA00022741"/>
    </source>
</evidence>
<comment type="caution">
    <text evidence="14">The sequence shown here is derived from an EMBL/GenBank/DDBJ whole genome shotgun (WGS) entry which is preliminary data.</text>
</comment>
<dbReference type="PANTHER" id="PTHR43394">
    <property type="entry name" value="ATP-DEPENDENT PERMEASE MDL1, MITOCHONDRIAL"/>
    <property type="match status" value="1"/>
</dbReference>
<keyword evidence="4 11" id="KW-0812">Transmembrane</keyword>
<evidence type="ECO:0000256" key="7">
    <source>
        <dbReference type="ARBA" id="ARBA00022840"/>
    </source>
</evidence>
<dbReference type="InterPro" id="IPR003593">
    <property type="entry name" value="AAA+_ATPase"/>
</dbReference>
<keyword evidence="8 11" id="KW-1133">Transmembrane helix</keyword>
<evidence type="ECO:0000256" key="4">
    <source>
        <dbReference type="ARBA" id="ARBA00022692"/>
    </source>
</evidence>
<comment type="subcellular location">
    <subcellularLocation>
        <location evidence="1">Membrane</location>
        <topology evidence="1">Multi-pass membrane protein</topology>
    </subcellularLocation>
</comment>
<dbReference type="Proteomes" id="UP001337655">
    <property type="component" value="Unassembled WGS sequence"/>
</dbReference>
<evidence type="ECO:0000256" key="2">
    <source>
        <dbReference type="ARBA" id="ARBA00007577"/>
    </source>
</evidence>
<evidence type="ECO:0000256" key="10">
    <source>
        <dbReference type="SAM" id="MobiDB-lite"/>
    </source>
</evidence>
<dbReference type="GO" id="GO:0015421">
    <property type="term" value="F:ABC-type oligopeptide transporter activity"/>
    <property type="evidence" value="ECO:0007669"/>
    <property type="project" value="TreeGrafter"/>
</dbReference>
<dbReference type="InterPro" id="IPR036640">
    <property type="entry name" value="ABC1_TM_sf"/>
</dbReference>
<evidence type="ECO:0000256" key="8">
    <source>
        <dbReference type="ARBA" id="ARBA00022989"/>
    </source>
</evidence>
<feature type="domain" description="ABC transmembrane type-1" evidence="13">
    <location>
        <begin position="38"/>
        <end position="318"/>
    </location>
</feature>
<protein>
    <submittedName>
        <fullName evidence="14">Uncharacterized protein</fullName>
    </submittedName>
</protein>
<keyword evidence="9 11" id="KW-0472">Membrane</keyword>
<feature type="domain" description="ABC transporter" evidence="12">
    <location>
        <begin position="998"/>
        <end position="1235"/>
    </location>
</feature>
<proteinExistence type="inferred from homology"/>
<dbReference type="InterPro" id="IPR027417">
    <property type="entry name" value="P-loop_NTPase"/>
</dbReference>
<feature type="transmembrane region" description="Helical" evidence="11">
    <location>
        <begin position="73"/>
        <end position="96"/>
    </location>
</feature>
<dbReference type="RefSeq" id="XP_064659232.1">
    <property type="nucleotide sequence ID" value="XM_064803107.1"/>
</dbReference>
<dbReference type="InterPro" id="IPR003439">
    <property type="entry name" value="ABC_transporter-like_ATP-bd"/>
</dbReference>
<feature type="transmembrane region" description="Helical" evidence="11">
    <location>
        <begin position="806"/>
        <end position="827"/>
    </location>
</feature>
<feature type="transmembrane region" description="Helical" evidence="11">
    <location>
        <begin position="148"/>
        <end position="168"/>
    </location>
</feature>
<keyword evidence="15" id="KW-1185">Reference proteome</keyword>
<reference evidence="14 15" key="1">
    <citation type="submission" date="2023-08" db="EMBL/GenBank/DDBJ databases">
        <title>Black Yeasts Isolated from many extreme environments.</title>
        <authorList>
            <person name="Coleine C."/>
            <person name="Stajich J.E."/>
            <person name="Selbmann L."/>
        </authorList>
    </citation>
    <scope>NUCLEOTIDE SEQUENCE [LARGE SCALE GENOMIC DNA]</scope>
    <source>
        <strain evidence="14 15">CCFEE 5935</strain>
    </source>
</reference>
<evidence type="ECO:0000256" key="9">
    <source>
        <dbReference type="ARBA" id="ARBA00023136"/>
    </source>
</evidence>
<evidence type="ECO:0000259" key="13">
    <source>
        <dbReference type="PROSITE" id="PS50929"/>
    </source>
</evidence>
<feature type="transmembrane region" description="Helical" evidence="11">
    <location>
        <begin position="658"/>
        <end position="681"/>
    </location>
</feature>
<keyword evidence="6" id="KW-0547">Nucleotide-binding</keyword>
<evidence type="ECO:0000256" key="3">
    <source>
        <dbReference type="ARBA" id="ARBA00022448"/>
    </source>
</evidence>
<sequence>MSLKLWKQILGLNPFKGSYFGLFRTLDSTRDQAIAYCGVLFAIAAGVPLPIIGVIFAQIIGDFPPDEAALEDHIVQLIGIAVAYFVVTTAYTTFFARTGERIAIQLRRRLLRTLLYVDQAFLDVEDLDYNGLLRDSIDTIQVGCSEKVGIFIQSMSYFVAAFTVGFILNAKLTGILFAAVIPSMIAVVSLGSTSISKYTRRVTHHTEKANAVALSALRAVKIVQAFDMIANICQLHSDQLSESARLGLRKAIASALELGGAYFVAYAANALAFYVGSHMAAANEAGGDAGTIYAVVFLILDASFVVGQFAPFLEIFSRAASAYGKILEVLEIRPTERSNRPHDHGDISLRGQDVRINNVTFAYPARPDAQVLNGLDMHFQPGTFNAVVGTSGGGKSTLVSLLLRVYDYDGSISIGNHELMEMNKFELRSQIAVLDQDCVLFSGSIFENIRYGLVGRSLSDADSVRLCEQAAADAGIDFLPELSNGIHTVVDNTTQLSGGQRQRVCLARALVSKPAILILDEPTSALDARSELKVMEAIRTAVANGITVLMIAHRLSTVLSADQVTVLQDGRAVEQGTPAELTKDGSIFSGLLAAQAVNGDSQTQIVEVSDSSTDEIEKPTRLRKDSETTETGVIEKDGEPSLATISRSFLRLTRPDHILVAAGAVASMISGGMIIGEAIIFGHLVQLLNTGQGRSDFQSTADFYCLMFFVLACIALLSFVGSGTAFGIASSRLVARVQAELLKTVLRLDLAWFAEKDRSASALASTFAKDSSDLSCLSGVALGTVCTVIVSIIGGTVLAHVVAWKIAVVLLGAVPVMIASGFIRINLLGRSERRHRTAYSEATGVAVEVCHSRRTVAILGLEELYLERYHEGLRKPYKAGLIPTVTCNLFLAFSLAITYFVYALAYWWGSRQVRNGTYNQQQFFTVLPALLFSAQSAGQLFSLSPELARARTAAASIFKLLSSRPSILTSTPDDLQSEPEKSLTSSLDSLEKYSDAKIQFRNVSFSYSNGAPVLDDVSFGITEGQTVALVGPSGAGKSSIVSLFERFYDPTAGEILFDGTDLRDHDVRKLRGRLSLLSQDAELFPGSIRHNIALGASDRDVSQQEIEAVANQCGIHDFVSSLPEGYTTECGAEGNSQLSGGQRSRIALARALLRNPECLLLDEPTASLDAVSEKQVQEALQAAAKGRTTVIVAHRLASIQHADNIIVLDGGRVVEQGSHAELVQKGGLYASMAKAQALA</sequence>
<dbReference type="EMBL" id="JAVRRT010000008">
    <property type="protein sequence ID" value="KAK5169886.1"/>
    <property type="molecule type" value="Genomic_DNA"/>
</dbReference>
<dbReference type="InterPro" id="IPR039421">
    <property type="entry name" value="Type_1_exporter"/>
</dbReference>
<feature type="transmembrane region" description="Helical" evidence="11">
    <location>
        <begin position="33"/>
        <end position="61"/>
    </location>
</feature>
<keyword evidence="3" id="KW-0813">Transport</keyword>
<dbReference type="AlphaFoldDB" id="A0AAV9P9X7"/>
<evidence type="ECO:0000256" key="1">
    <source>
        <dbReference type="ARBA" id="ARBA00004141"/>
    </source>
</evidence>
<dbReference type="GO" id="GO:0016887">
    <property type="term" value="F:ATP hydrolysis activity"/>
    <property type="evidence" value="ECO:0007669"/>
    <property type="project" value="InterPro"/>
</dbReference>
<feature type="transmembrane region" description="Helical" evidence="11">
    <location>
        <begin position="779"/>
        <end position="800"/>
    </location>
</feature>
<comment type="similarity">
    <text evidence="2">Belongs to the ABC transporter superfamily. ABCB family. Multidrug resistance exporter (TC 3.A.1.201) subfamily.</text>
</comment>
<feature type="compositionally biased region" description="Basic and acidic residues" evidence="10">
    <location>
        <begin position="615"/>
        <end position="630"/>
    </location>
</feature>
<feature type="transmembrane region" description="Helical" evidence="11">
    <location>
        <begin position="174"/>
        <end position="195"/>
    </location>
</feature>
<organism evidence="14 15">
    <name type="scientific">Saxophila tyrrhenica</name>
    <dbReference type="NCBI Taxonomy" id="1690608"/>
    <lineage>
        <taxon>Eukaryota</taxon>
        <taxon>Fungi</taxon>
        <taxon>Dikarya</taxon>
        <taxon>Ascomycota</taxon>
        <taxon>Pezizomycotina</taxon>
        <taxon>Dothideomycetes</taxon>
        <taxon>Dothideomycetidae</taxon>
        <taxon>Mycosphaerellales</taxon>
        <taxon>Extremaceae</taxon>
        <taxon>Saxophila</taxon>
    </lineage>
</organism>
<dbReference type="GeneID" id="89927205"/>
<dbReference type="Pfam" id="PF00005">
    <property type="entry name" value="ABC_tran"/>
    <property type="match status" value="2"/>
</dbReference>
<dbReference type="FunFam" id="3.40.50.300:FF:000913">
    <property type="entry name" value="ABC multidrug transporter SitT"/>
    <property type="match status" value="1"/>
</dbReference>
<keyword evidence="7" id="KW-0067">ATP-binding</keyword>
<dbReference type="InterPro" id="IPR017871">
    <property type="entry name" value="ABC_transporter-like_CS"/>
</dbReference>